<keyword evidence="3" id="KW-1185">Reference proteome</keyword>
<accession>A0AA40ENX1</accession>
<proteinExistence type="predicted"/>
<organism evidence="2 3">
    <name type="scientific">Schizothecium vesticola</name>
    <dbReference type="NCBI Taxonomy" id="314040"/>
    <lineage>
        <taxon>Eukaryota</taxon>
        <taxon>Fungi</taxon>
        <taxon>Dikarya</taxon>
        <taxon>Ascomycota</taxon>
        <taxon>Pezizomycotina</taxon>
        <taxon>Sordariomycetes</taxon>
        <taxon>Sordariomycetidae</taxon>
        <taxon>Sordariales</taxon>
        <taxon>Schizotheciaceae</taxon>
        <taxon>Schizothecium</taxon>
    </lineage>
</organism>
<name>A0AA40ENX1_9PEZI</name>
<dbReference type="AlphaFoldDB" id="A0AA40ENX1"/>
<comment type="caution">
    <text evidence="2">The sequence shown here is derived from an EMBL/GenBank/DDBJ whole genome shotgun (WGS) entry which is preliminary data.</text>
</comment>
<dbReference type="InterPro" id="IPR010730">
    <property type="entry name" value="HET"/>
</dbReference>
<dbReference type="PANTHER" id="PTHR33112:SF9">
    <property type="entry name" value="HETEROKARYON INCOMPATIBILITY DOMAIN-CONTAINING PROTEIN"/>
    <property type="match status" value="1"/>
</dbReference>
<reference evidence="2" key="1">
    <citation type="submission" date="2023-06" db="EMBL/GenBank/DDBJ databases">
        <title>Genome-scale phylogeny and comparative genomics of the fungal order Sordariales.</title>
        <authorList>
            <consortium name="Lawrence Berkeley National Laboratory"/>
            <person name="Hensen N."/>
            <person name="Bonometti L."/>
            <person name="Westerberg I."/>
            <person name="Brannstrom I.O."/>
            <person name="Guillou S."/>
            <person name="Cros-Aarteil S."/>
            <person name="Calhoun S."/>
            <person name="Haridas S."/>
            <person name="Kuo A."/>
            <person name="Mondo S."/>
            <person name="Pangilinan J."/>
            <person name="Riley R."/>
            <person name="LaButti K."/>
            <person name="Andreopoulos B."/>
            <person name="Lipzen A."/>
            <person name="Chen C."/>
            <person name="Yanf M."/>
            <person name="Daum C."/>
            <person name="Ng V."/>
            <person name="Clum A."/>
            <person name="Steindorff A."/>
            <person name="Ohm R."/>
            <person name="Martin F."/>
            <person name="Silar P."/>
            <person name="Natvig D."/>
            <person name="Lalanne C."/>
            <person name="Gautier V."/>
            <person name="Ament-velasquez S.L."/>
            <person name="Kruys A."/>
            <person name="Hutchinson M.I."/>
            <person name="Powell A.J."/>
            <person name="Barry K."/>
            <person name="Miller A.N."/>
            <person name="Grigoriev I.V."/>
            <person name="Debuchy R."/>
            <person name="Gladieux P."/>
            <person name="Thoren M.H."/>
            <person name="Johannesson H."/>
        </authorList>
    </citation>
    <scope>NUCLEOTIDE SEQUENCE</scope>
    <source>
        <strain evidence="2">SMH3187-1</strain>
    </source>
</reference>
<evidence type="ECO:0000313" key="3">
    <source>
        <dbReference type="Proteomes" id="UP001172155"/>
    </source>
</evidence>
<feature type="domain" description="Heterokaryon incompatibility" evidence="1">
    <location>
        <begin position="164"/>
        <end position="327"/>
    </location>
</feature>
<evidence type="ECO:0000259" key="1">
    <source>
        <dbReference type="Pfam" id="PF06985"/>
    </source>
</evidence>
<evidence type="ECO:0000313" key="2">
    <source>
        <dbReference type="EMBL" id="KAK0742791.1"/>
    </source>
</evidence>
<dbReference type="PANTHER" id="PTHR33112">
    <property type="entry name" value="DOMAIN PROTEIN, PUTATIVE-RELATED"/>
    <property type="match status" value="1"/>
</dbReference>
<protein>
    <submittedName>
        <fullName evidence="2">Heterokaryon incompatibility protein-domain-containing protein</fullName>
    </submittedName>
</protein>
<dbReference type="EMBL" id="JAUKUD010000005">
    <property type="protein sequence ID" value="KAK0742791.1"/>
    <property type="molecule type" value="Genomic_DNA"/>
</dbReference>
<gene>
    <name evidence="2" type="ORF">B0T18DRAFT_413740</name>
</gene>
<dbReference type="Proteomes" id="UP001172155">
    <property type="component" value="Unassembled WGS sequence"/>
</dbReference>
<sequence>MEDKNASCPACGELEECNLEIPYALLTQSRKDGCKVCEILHLGISEFLVGDVGDIESLVLSVDISLLVTIKGKAWQDHPMVEFFTLRGSPCPWSKIGPARHISSNSSSDECVALARKWIRDCLSSHVECKRFGKPMLPTRVIEVGESDDDVRIFVNTGNQREDYVALSHCWGGAKPTVLLKSNLEAMQTHLVLDAESKTFVDAIHFVRRLGIPYLWIDSLCILQDKDDLSDWEREAPEMSTVYNRATVTLSAASSVDTRGGLFPDPAVRAQRQRFVEIPAPSASALSTTTIFARGRQRDPTSLEETVHSLGVPEIPKLRSRGWVFQEDHLSPRTLHFRPEELAWTCANCSQCECRLRPMLPTMVPTSHPFRGDVEVISADPDAREKAKRTLMFNLYWPSIVMDYTRRELTQPRDRVAALAGLAKYMERCTTDTYHCGMWYEDLGFQLLWYVNRAAGGQAARQAQRHDLSRRFKFPFAPSWSWMGVPGPISYYERYPRNRTRPHPDVVSRDAVAPVGLVVNVGRVPLVLEDPMGPVVVAPLMLMTSVVPLSYNKETRRFNVARYAIDDFSSNGLRVYFDVESDEARLELLGEDTGDQYVLILAGRWEGEGFTILAMETVCILARRPFKDELPFAVLERQFQERMAALQSGGDATALDEWALPDPKSSYFRVGLARGAGSIDGWKRAGVPEAEKVFLL</sequence>
<dbReference type="Pfam" id="PF06985">
    <property type="entry name" value="HET"/>
    <property type="match status" value="1"/>
</dbReference>